<comment type="catalytic activity">
    <reaction evidence="1">
        <text>guanosine(1516) in 16S rRNA + S-adenosyl-L-methionine = N(2)-methylguanosine(1516) in 16S rRNA + S-adenosyl-L-homocysteine + H(+)</text>
        <dbReference type="Rhea" id="RHEA:43220"/>
        <dbReference type="Rhea" id="RHEA-COMP:10412"/>
        <dbReference type="Rhea" id="RHEA-COMP:10413"/>
        <dbReference type="ChEBI" id="CHEBI:15378"/>
        <dbReference type="ChEBI" id="CHEBI:57856"/>
        <dbReference type="ChEBI" id="CHEBI:59789"/>
        <dbReference type="ChEBI" id="CHEBI:74269"/>
        <dbReference type="ChEBI" id="CHEBI:74481"/>
        <dbReference type="EC" id="2.1.1.242"/>
    </reaction>
</comment>
<feature type="binding site" evidence="1">
    <location>
        <begin position="109"/>
        <end position="110"/>
    </location>
    <ligand>
        <name>S-adenosyl-L-methionine</name>
        <dbReference type="ChEBI" id="CHEBI:59789"/>
    </ligand>
</feature>
<dbReference type="GO" id="GO:0008990">
    <property type="term" value="F:rRNA (guanine-N2-)-methyltransferase activity"/>
    <property type="evidence" value="ECO:0007669"/>
    <property type="project" value="UniProtKB-UniRule"/>
</dbReference>
<dbReference type="PANTHER" id="PTHR36112">
    <property type="entry name" value="RIBOSOMAL RNA SMALL SUBUNIT METHYLTRANSFERASE J"/>
    <property type="match status" value="1"/>
</dbReference>
<accession>A0A317N0Q0</accession>
<feature type="binding site" evidence="1">
    <location>
        <begin position="125"/>
        <end position="126"/>
    </location>
    <ligand>
        <name>S-adenosyl-L-methionine</name>
        <dbReference type="ChEBI" id="CHEBI:59789"/>
    </ligand>
</feature>
<name>A0A317N0Q0_9GAMM</name>
<protein>
    <recommendedName>
        <fullName evidence="1">Ribosomal RNA small subunit methyltransferase J</fullName>
        <ecNumber evidence="1">2.1.1.242</ecNumber>
    </recommendedName>
    <alternativeName>
        <fullName evidence="1">16S rRNA m2G1516 methyltransferase</fullName>
    </alternativeName>
    <alternativeName>
        <fullName evidence="1">rRNA (guanine-N(2)-)-methyltransferase</fullName>
    </alternativeName>
</protein>
<comment type="caution">
    <text evidence="2">The sequence shown here is derived from an EMBL/GenBank/DDBJ whole genome shotgun (WGS) entry which is preliminary data.</text>
</comment>
<evidence type="ECO:0000313" key="2">
    <source>
        <dbReference type="EMBL" id="PWV65853.1"/>
    </source>
</evidence>
<keyword evidence="1 2" id="KW-0489">Methyltransferase</keyword>
<dbReference type="SUPFAM" id="SSF53335">
    <property type="entry name" value="S-adenosyl-L-methionine-dependent methyltransferases"/>
    <property type="match status" value="1"/>
</dbReference>
<evidence type="ECO:0000256" key="1">
    <source>
        <dbReference type="HAMAP-Rule" id="MF_01523"/>
    </source>
</evidence>
<sequence>MNPTAIPLYCTAPERIPEAQEIARRFALPWLLPDATADARFTLCMDGERLALIEHGADAPGPIYVDWVEGHAAHRRRFGGGRGQPLAKAVGLKQAQTPSVVDATAGLGRDAFVLASLGCAVTLLERHPAIAALLADGLQRASADAEIGAYVRERMQLVHADAIAWLQQHPQVTDVVYLDPMYPHRDKSALVKKEMRAFQVIVGSDTDGAELLQAALHGARRRVVVKRPKRAPPLAERAPAFSISSPNTRYDVYLPMA</sequence>
<dbReference type="Gene3D" id="3.40.50.150">
    <property type="entry name" value="Vaccinia Virus protein VP39"/>
    <property type="match status" value="1"/>
</dbReference>
<comment type="caution">
    <text evidence="1">Lacks conserved residue(s) required for the propagation of feature annotation.</text>
</comment>
<dbReference type="CDD" id="cd02440">
    <property type="entry name" value="AdoMet_MTases"/>
    <property type="match status" value="1"/>
</dbReference>
<comment type="subcellular location">
    <subcellularLocation>
        <location evidence="1">Cytoplasm</location>
    </subcellularLocation>
</comment>
<keyword evidence="1" id="KW-0698">rRNA processing</keyword>
<dbReference type="RefSeq" id="WP_110016842.1">
    <property type="nucleotide sequence ID" value="NZ_QGTJ01000001.1"/>
</dbReference>
<evidence type="ECO:0000313" key="3">
    <source>
        <dbReference type="Proteomes" id="UP000246569"/>
    </source>
</evidence>
<dbReference type="Pfam" id="PF04445">
    <property type="entry name" value="SAM_MT"/>
    <property type="match status" value="1"/>
</dbReference>
<keyword evidence="3" id="KW-1185">Reference proteome</keyword>
<comment type="function">
    <text evidence="1">Specifically methylates the guanosine in position 1516 of 16S rRNA.</text>
</comment>
<proteinExistence type="inferred from homology"/>
<reference evidence="2 3" key="1">
    <citation type="submission" date="2018-05" db="EMBL/GenBank/DDBJ databases">
        <title>Genomic Encyclopedia of Type Strains, Phase IV (KMG-IV): sequencing the most valuable type-strain genomes for metagenomic binning, comparative biology and taxonomic classification.</title>
        <authorList>
            <person name="Goeker M."/>
        </authorList>
    </citation>
    <scope>NUCLEOTIDE SEQUENCE [LARGE SCALE GENOMIC DNA]</scope>
    <source>
        <strain evidence="2 3">DSM 23606</strain>
    </source>
</reference>
<comment type="similarity">
    <text evidence="1">Belongs to the methyltransferase superfamily. RsmJ family.</text>
</comment>
<dbReference type="PANTHER" id="PTHR36112:SF1">
    <property type="entry name" value="RIBOSOMAL RNA SMALL SUBUNIT METHYLTRANSFERASE J"/>
    <property type="match status" value="1"/>
</dbReference>
<dbReference type="EMBL" id="QGTJ01000001">
    <property type="protein sequence ID" value="PWV65853.1"/>
    <property type="molecule type" value="Genomic_DNA"/>
</dbReference>
<dbReference type="GO" id="GO:0005737">
    <property type="term" value="C:cytoplasm"/>
    <property type="evidence" value="ECO:0007669"/>
    <property type="project" value="UniProtKB-SubCell"/>
</dbReference>
<gene>
    <name evidence="1" type="primary">rsmJ</name>
    <name evidence="2" type="ORF">C7443_101338</name>
</gene>
<dbReference type="Proteomes" id="UP000246569">
    <property type="component" value="Unassembled WGS sequence"/>
</dbReference>
<keyword evidence="1" id="KW-0963">Cytoplasm</keyword>
<dbReference type="InterPro" id="IPR007536">
    <property type="entry name" value="16SrRNA_methylTrfase_J"/>
</dbReference>
<dbReference type="InterPro" id="IPR029063">
    <property type="entry name" value="SAM-dependent_MTases_sf"/>
</dbReference>
<organism evidence="2 3">
    <name type="scientific">Plasticicumulans acidivorans</name>
    <dbReference type="NCBI Taxonomy" id="886464"/>
    <lineage>
        <taxon>Bacteria</taxon>
        <taxon>Pseudomonadati</taxon>
        <taxon>Pseudomonadota</taxon>
        <taxon>Gammaproteobacteria</taxon>
        <taxon>Candidatus Competibacteraceae</taxon>
        <taxon>Plasticicumulans</taxon>
    </lineage>
</organism>
<keyword evidence="1" id="KW-0949">S-adenosyl-L-methionine</keyword>
<dbReference type="HAMAP" id="MF_01523">
    <property type="entry name" value="16SrRNA_methyltr_J"/>
    <property type="match status" value="1"/>
</dbReference>
<feature type="binding site" evidence="1">
    <location>
        <position position="179"/>
    </location>
    <ligand>
        <name>S-adenosyl-L-methionine</name>
        <dbReference type="ChEBI" id="CHEBI:59789"/>
    </ligand>
</feature>
<keyword evidence="1 2" id="KW-0808">Transferase</keyword>
<dbReference type="EC" id="2.1.1.242" evidence="1"/>
<dbReference type="OrthoDB" id="3191794at2"/>
<dbReference type="AlphaFoldDB" id="A0A317N0Q0"/>